<dbReference type="PANTHER" id="PTHR43304:SF1">
    <property type="entry name" value="PAC DOMAIN-CONTAINING PROTEIN"/>
    <property type="match status" value="1"/>
</dbReference>
<dbReference type="InterPro" id="IPR005467">
    <property type="entry name" value="His_kinase_dom"/>
</dbReference>
<feature type="domain" description="Response regulatory" evidence="9">
    <location>
        <begin position="7"/>
        <end position="122"/>
    </location>
</feature>
<dbReference type="Pfam" id="PF00512">
    <property type="entry name" value="HisKA"/>
    <property type="match status" value="1"/>
</dbReference>
<keyword evidence="3 7" id="KW-0597">Phosphoprotein</keyword>
<dbReference type="InterPro" id="IPR003661">
    <property type="entry name" value="HisK_dim/P_dom"/>
</dbReference>
<dbReference type="SMART" id="SM00388">
    <property type="entry name" value="HisKA"/>
    <property type="match status" value="1"/>
</dbReference>
<dbReference type="GO" id="GO:0000160">
    <property type="term" value="P:phosphorelay signal transduction system"/>
    <property type="evidence" value="ECO:0007669"/>
    <property type="project" value="UniProtKB-KW"/>
</dbReference>
<evidence type="ECO:0000256" key="5">
    <source>
        <dbReference type="ARBA" id="ARBA00022777"/>
    </source>
</evidence>
<dbReference type="Gene3D" id="3.30.565.10">
    <property type="entry name" value="Histidine kinase-like ATPase, C-terminal domain"/>
    <property type="match status" value="1"/>
</dbReference>
<dbReference type="SUPFAM" id="SSF47384">
    <property type="entry name" value="Homodimeric domain of signal transducing histidine kinase"/>
    <property type="match status" value="1"/>
</dbReference>
<evidence type="ECO:0000256" key="1">
    <source>
        <dbReference type="ARBA" id="ARBA00000085"/>
    </source>
</evidence>
<dbReference type="SMART" id="SM00387">
    <property type="entry name" value="HATPase_c"/>
    <property type="match status" value="1"/>
</dbReference>
<proteinExistence type="predicted"/>
<dbReference type="Pfam" id="PF00072">
    <property type="entry name" value="Response_reg"/>
    <property type="match status" value="1"/>
</dbReference>
<comment type="catalytic activity">
    <reaction evidence="1">
        <text>ATP + protein L-histidine = ADP + protein N-phospho-L-histidine.</text>
        <dbReference type="EC" id="2.7.13.3"/>
    </reaction>
</comment>
<accession>A0ABD4T853</accession>
<keyword evidence="10" id="KW-0547">Nucleotide-binding</keyword>
<reference evidence="10 11" key="1">
    <citation type="journal article" date="2015" name="Genome Announc.">
        <title>Draft Genome Sequence of Filamentous Marine Cyanobacterium Lyngbya confervoides Strain BDU141951.</title>
        <authorList>
            <person name="Chandrababunaidu M.M."/>
            <person name="Sen D."/>
            <person name="Tripathy S."/>
        </authorList>
    </citation>
    <scope>NUCLEOTIDE SEQUENCE [LARGE SCALE GENOMIC DNA]</scope>
    <source>
        <strain evidence="10 11">BDU141951</strain>
    </source>
</reference>
<feature type="domain" description="Histidine kinase" evidence="8">
    <location>
        <begin position="152"/>
        <end position="366"/>
    </location>
</feature>
<dbReference type="InterPro" id="IPR003594">
    <property type="entry name" value="HATPase_dom"/>
</dbReference>
<keyword evidence="5" id="KW-0418">Kinase</keyword>
<keyword evidence="10" id="KW-0067">ATP-binding</keyword>
<evidence type="ECO:0000256" key="7">
    <source>
        <dbReference type="PROSITE-ProRule" id="PRU00169"/>
    </source>
</evidence>
<keyword evidence="6" id="KW-0902">Two-component regulatory system</keyword>
<keyword evidence="4" id="KW-0808">Transferase</keyword>
<dbReference type="GO" id="GO:0004673">
    <property type="term" value="F:protein histidine kinase activity"/>
    <property type="evidence" value="ECO:0007669"/>
    <property type="project" value="UniProtKB-EC"/>
</dbReference>
<dbReference type="SUPFAM" id="SSF52172">
    <property type="entry name" value="CheY-like"/>
    <property type="match status" value="1"/>
</dbReference>
<evidence type="ECO:0000256" key="4">
    <source>
        <dbReference type="ARBA" id="ARBA00022679"/>
    </source>
</evidence>
<dbReference type="Gene3D" id="1.10.287.130">
    <property type="match status" value="1"/>
</dbReference>
<dbReference type="PROSITE" id="PS50110">
    <property type="entry name" value="RESPONSE_REGULATORY"/>
    <property type="match status" value="1"/>
</dbReference>
<dbReference type="EMBL" id="JTHE03000106">
    <property type="protein sequence ID" value="MCM1984918.1"/>
    <property type="molecule type" value="Genomic_DNA"/>
</dbReference>
<dbReference type="FunFam" id="3.30.565.10:FF:000006">
    <property type="entry name" value="Sensor histidine kinase WalK"/>
    <property type="match status" value="1"/>
</dbReference>
<evidence type="ECO:0000256" key="3">
    <source>
        <dbReference type="ARBA" id="ARBA00022553"/>
    </source>
</evidence>
<dbReference type="InterPro" id="IPR004358">
    <property type="entry name" value="Sig_transdc_His_kin-like_C"/>
</dbReference>
<evidence type="ECO:0000313" key="11">
    <source>
        <dbReference type="Proteomes" id="UP000031561"/>
    </source>
</evidence>
<dbReference type="InterPro" id="IPR001789">
    <property type="entry name" value="Sig_transdc_resp-reg_receiver"/>
</dbReference>
<protein>
    <recommendedName>
        <fullName evidence="2">histidine kinase</fullName>
        <ecNumber evidence="2">2.7.13.3</ecNumber>
    </recommendedName>
</protein>
<dbReference type="Gene3D" id="3.40.50.2300">
    <property type="match status" value="1"/>
</dbReference>
<evidence type="ECO:0000259" key="8">
    <source>
        <dbReference type="PROSITE" id="PS50109"/>
    </source>
</evidence>
<dbReference type="CDD" id="cd00156">
    <property type="entry name" value="REC"/>
    <property type="match status" value="1"/>
</dbReference>
<evidence type="ECO:0000256" key="2">
    <source>
        <dbReference type="ARBA" id="ARBA00012438"/>
    </source>
</evidence>
<feature type="modified residue" description="4-aspartylphosphate" evidence="7">
    <location>
        <position position="57"/>
    </location>
</feature>
<dbReference type="Proteomes" id="UP000031561">
    <property type="component" value="Unassembled WGS sequence"/>
</dbReference>
<evidence type="ECO:0000313" key="10">
    <source>
        <dbReference type="EMBL" id="MCM1984918.1"/>
    </source>
</evidence>
<evidence type="ECO:0000256" key="6">
    <source>
        <dbReference type="ARBA" id="ARBA00023012"/>
    </source>
</evidence>
<dbReference type="InterPro" id="IPR011006">
    <property type="entry name" value="CheY-like_superfamily"/>
</dbReference>
<dbReference type="EC" id="2.7.13.3" evidence="2"/>
<dbReference type="PROSITE" id="PS50109">
    <property type="entry name" value="HIS_KIN"/>
    <property type="match status" value="1"/>
</dbReference>
<gene>
    <name evidence="10" type="ORF">QQ91_0019015</name>
</gene>
<name>A0ABD4T853_9CYAN</name>
<dbReference type="AlphaFoldDB" id="A0ABD4T853"/>
<dbReference type="RefSeq" id="WP_166277445.1">
    <property type="nucleotide sequence ID" value="NZ_JTHE03000106.1"/>
</dbReference>
<dbReference type="SUPFAM" id="SSF55874">
    <property type="entry name" value="ATPase domain of HSP90 chaperone/DNA topoisomerase II/histidine kinase"/>
    <property type="match status" value="1"/>
</dbReference>
<keyword evidence="11" id="KW-1185">Reference proteome</keyword>
<dbReference type="PRINTS" id="PR00344">
    <property type="entry name" value="BCTRLSENSOR"/>
</dbReference>
<dbReference type="InterPro" id="IPR052162">
    <property type="entry name" value="Sensor_kinase/Photoreceptor"/>
</dbReference>
<dbReference type="Pfam" id="PF02518">
    <property type="entry name" value="HATPase_c"/>
    <property type="match status" value="1"/>
</dbReference>
<dbReference type="SMART" id="SM00448">
    <property type="entry name" value="REC"/>
    <property type="match status" value="1"/>
</dbReference>
<dbReference type="PANTHER" id="PTHR43304">
    <property type="entry name" value="PHYTOCHROME-LIKE PROTEIN CPH1"/>
    <property type="match status" value="1"/>
</dbReference>
<dbReference type="InterPro" id="IPR036890">
    <property type="entry name" value="HATPase_C_sf"/>
</dbReference>
<sequence length="369" mass="41424">MSHDALQLLLVEDNRADAYLLRKLLVQETQIQLTHCEDLRAALHSLDQHCFDAILLDLSLPDSSGLETVKAIQQANPETPILVLTGLDDEAVAIAALREGAQDYLPKGELQRSWLIRAIHYAIERQQNLDQLQHLNQELVRSNQELEQFAYVVSHDLQQPLQVVLGFAGIIDALYGDRPDEPIHQYVGDIINASKHMSRLIRDLLHYSRINSAPKPVECVDCEAVLDQVLLDLQPAIHRTQATITTDPLPTIYGNETQLGQLFQNLLSNAIKYQPAGQRPRIHISAVQKQGEWIFGVQDNGIGIAAADAHSIFQIFHRLHTREEYPGTGIGLATCKKIVDRHQGQIWVESEPHQGTTFFFTLPQIPIQG</sequence>
<dbReference type="GO" id="GO:0005524">
    <property type="term" value="F:ATP binding"/>
    <property type="evidence" value="ECO:0007669"/>
    <property type="project" value="UniProtKB-KW"/>
</dbReference>
<dbReference type="CDD" id="cd00082">
    <property type="entry name" value="HisKA"/>
    <property type="match status" value="1"/>
</dbReference>
<comment type="caution">
    <text evidence="10">The sequence shown here is derived from an EMBL/GenBank/DDBJ whole genome shotgun (WGS) entry which is preliminary data.</text>
</comment>
<organism evidence="10 11">
    <name type="scientific">Lyngbya confervoides BDU141951</name>
    <dbReference type="NCBI Taxonomy" id="1574623"/>
    <lineage>
        <taxon>Bacteria</taxon>
        <taxon>Bacillati</taxon>
        <taxon>Cyanobacteriota</taxon>
        <taxon>Cyanophyceae</taxon>
        <taxon>Oscillatoriophycideae</taxon>
        <taxon>Oscillatoriales</taxon>
        <taxon>Microcoleaceae</taxon>
        <taxon>Lyngbya</taxon>
    </lineage>
</organism>
<evidence type="ECO:0000259" key="9">
    <source>
        <dbReference type="PROSITE" id="PS50110"/>
    </source>
</evidence>
<dbReference type="InterPro" id="IPR036097">
    <property type="entry name" value="HisK_dim/P_sf"/>
</dbReference>